<dbReference type="EMBL" id="JAVHJM010000005">
    <property type="protein sequence ID" value="KAK6513633.1"/>
    <property type="molecule type" value="Genomic_DNA"/>
</dbReference>
<keyword evidence="3" id="KW-1185">Reference proteome</keyword>
<evidence type="ECO:0000313" key="3">
    <source>
        <dbReference type="Proteomes" id="UP001307849"/>
    </source>
</evidence>
<gene>
    <name evidence="2" type="ORF">TWF506_008071</name>
</gene>
<evidence type="ECO:0000313" key="2">
    <source>
        <dbReference type="EMBL" id="KAK6513633.1"/>
    </source>
</evidence>
<feature type="region of interest" description="Disordered" evidence="1">
    <location>
        <begin position="193"/>
        <end position="242"/>
    </location>
</feature>
<reference evidence="2 3" key="1">
    <citation type="submission" date="2019-10" db="EMBL/GenBank/DDBJ databases">
        <authorList>
            <person name="Palmer J.M."/>
        </authorList>
    </citation>
    <scope>NUCLEOTIDE SEQUENCE [LARGE SCALE GENOMIC DNA]</scope>
    <source>
        <strain evidence="2 3">TWF506</strain>
    </source>
</reference>
<comment type="caution">
    <text evidence="2">The sequence shown here is derived from an EMBL/GenBank/DDBJ whole genome shotgun (WGS) entry which is preliminary data.</text>
</comment>
<dbReference type="AlphaFoldDB" id="A0AAN8RXW7"/>
<evidence type="ECO:0000256" key="1">
    <source>
        <dbReference type="SAM" id="MobiDB-lite"/>
    </source>
</evidence>
<sequence>MLPEFERTPKGQKRGGKGRSRRASMHNIPEYPRAQEGWNCEVVDNRSRNLREVEGMRDAVEMELLPGFEDFSTGFFGDEHFLSERTLPEVWEELNDVLHPGSNNKDAEISHWIESTRTPYFFDDGGSSSASRQVYTGSVLNSEGRFETIERRVKKSKDIHYDYSADFVEDINTAIAECSSRRRKVSQLQHRYEREQQEDLVPDMEALTISKAPRGQRRRSTSVGARDASEYKQPRGIRKSKR</sequence>
<proteinExistence type="predicted"/>
<feature type="region of interest" description="Disordered" evidence="1">
    <location>
        <begin position="1"/>
        <end position="30"/>
    </location>
</feature>
<name>A0AAN8RXW7_9PEZI</name>
<dbReference type="Proteomes" id="UP001307849">
    <property type="component" value="Unassembled WGS sequence"/>
</dbReference>
<accession>A0AAN8RXW7</accession>
<organism evidence="2 3">
    <name type="scientific">Arthrobotrys conoides</name>
    <dbReference type="NCBI Taxonomy" id="74498"/>
    <lineage>
        <taxon>Eukaryota</taxon>
        <taxon>Fungi</taxon>
        <taxon>Dikarya</taxon>
        <taxon>Ascomycota</taxon>
        <taxon>Pezizomycotina</taxon>
        <taxon>Orbiliomycetes</taxon>
        <taxon>Orbiliales</taxon>
        <taxon>Orbiliaceae</taxon>
        <taxon>Arthrobotrys</taxon>
    </lineage>
</organism>
<feature type="compositionally biased region" description="Basic residues" evidence="1">
    <location>
        <begin position="10"/>
        <end position="24"/>
    </location>
</feature>
<protein>
    <submittedName>
        <fullName evidence="2">Uncharacterized protein</fullName>
    </submittedName>
</protein>